<accession>A9VBW2</accession>
<evidence type="ECO:0000256" key="2">
    <source>
        <dbReference type="ARBA" id="ARBA00022980"/>
    </source>
</evidence>
<dbReference type="Gene3D" id="3.30.1360.210">
    <property type="match status" value="1"/>
</dbReference>
<organism evidence="6 7">
    <name type="scientific">Monosiga brevicollis</name>
    <name type="common">Choanoflagellate</name>
    <dbReference type="NCBI Taxonomy" id="81824"/>
    <lineage>
        <taxon>Eukaryota</taxon>
        <taxon>Choanoflagellata</taxon>
        <taxon>Craspedida</taxon>
        <taxon>Salpingoecidae</taxon>
        <taxon>Monosiga</taxon>
    </lineage>
</organism>
<dbReference type="PANTHER" id="PTHR10064">
    <property type="entry name" value="60S RIBOSOMAL PROTEIN L22"/>
    <property type="match status" value="1"/>
</dbReference>
<evidence type="ECO:0000256" key="5">
    <source>
        <dbReference type="ARBA" id="ARBA00041214"/>
    </source>
</evidence>
<dbReference type="FunCoup" id="A9VBW2">
    <property type="interactions" value="1241"/>
</dbReference>
<evidence type="ECO:0000313" key="6">
    <source>
        <dbReference type="EMBL" id="EDQ85002.1"/>
    </source>
</evidence>
<dbReference type="KEGG" id="mbr:MONBRDRAFT_34459"/>
<evidence type="ECO:0000313" key="7">
    <source>
        <dbReference type="Proteomes" id="UP000001357"/>
    </source>
</evidence>
<dbReference type="GO" id="GO:1990904">
    <property type="term" value="C:ribonucleoprotein complex"/>
    <property type="evidence" value="ECO:0007669"/>
    <property type="project" value="UniProtKB-KW"/>
</dbReference>
<dbReference type="GO" id="GO:0003723">
    <property type="term" value="F:RNA binding"/>
    <property type="evidence" value="ECO:0000318"/>
    <property type="project" value="GO_Central"/>
</dbReference>
<dbReference type="Pfam" id="PF01776">
    <property type="entry name" value="Ribosomal_L22e"/>
    <property type="match status" value="1"/>
</dbReference>
<keyword evidence="7" id="KW-1185">Reference proteome</keyword>
<dbReference type="Proteomes" id="UP000001357">
    <property type="component" value="Unassembled WGS sequence"/>
</dbReference>
<reference evidence="6 7" key="1">
    <citation type="journal article" date="2008" name="Nature">
        <title>The genome of the choanoflagellate Monosiga brevicollis and the origin of metazoans.</title>
        <authorList>
            <consortium name="JGI Sequencing"/>
            <person name="King N."/>
            <person name="Westbrook M.J."/>
            <person name="Young S.L."/>
            <person name="Kuo A."/>
            <person name="Abedin M."/>
            <person name="Chapman J."/>
            <person name="Fairclough S."/>
            <person name="Hellsten U."/>
            <person name="Isogai Y."/>
            <person name="Letunic I."/>
            <person name="Marr M."/>
            <person name="Pincus D."/>
            <person name="Putnam N."/>
            <person name="Rokas A."/>
            <person name="Wright K.J."/>
            <person name="Zuzow R."/>
            <person name="Dirks W."/>
            <person name="Good M."/>
            <person name="Goodstein D."/>
            <person name="Lemons D."/>
            <person name="Li W."/>
            <person name="Lyons J.B."/>
            <person name="Morris A."/>
            <person name="Nichols S."/>
            <person name="Richter D.J."/>
            <person name="Salamov A."/>
            <person name="Bork P."/>
            <person name="Lim W.A."/>
            <person name="Manning G."/>
            <person name="Miller W.T."/>
            <person name="McGinnis W."/>
            <person name="Shapiro H."/>
            <person name="Tjian R."/>
            <person name="Grigoriev I.V."/>
            <person name="Rokhsar D."/>
        </authorList>
    </citation>
    <scope>NUCLEOTIDE SEQUENCE [LARGE SCALE GENOMIC DNA]</scope>
    <source>
        <strain evidence="7">MX1 / ATCC 50154</strain>
    </source>
</reference>
<dbReference type="InParanoid" id="A9VBW2"/>
<evidence type="ECO:0000256" key="3">
    <source>
        <dbReference type="ARBA" id="ARBA00023274"/>
    </source>
</evidence>
<dbReference type="GeneID" id="5895471"/>
<gene>
    <name evidence="6" type="ORF">MONBRDRAFT_34459</name>
</gene>
<dbReference type="GO" id="GO:0002181">
    <property type="term" value="P:cytoplasmic translation"/>
    <property type="evidence" value="ECO:0000318"/>
    <property type="project" value="GO_Central"/>
</dbReference>
<dbReference type="OMA" id="YQLRFYN"/>
<dbReference type="InterPro" id="IPR002671">
    <property type="entry name" value="Ribosomal_eL22"/>
</dbReference>
<sequence length="121" mass="13683">MPATKKSVKNQKKQFTIDCEVATEEGIIDLAAFEKFLQDRIKVNGKTGGLQGVVDLTRTASAITVTTEAPFPKRYLKYLTKKFLKKMQLRDAFRVVAVNASTYKLSWFNISDEAEEEEADE</sequence>
<comment type="similarity">
    <text evidence="1">Belongs to the eukaryotic ribosomal protein eL22 family.</text>
</comment>
<dbReference type="eggNOG" id="KOG3434">
    <property type="taxonomic scope" value="Eukaryota"/>
</dbReference>
<evidence type="ECO:0000256" key="1">
    <source>
        <dbReference type="ARBA" id="ARBA00007817"/>
    </source>
</evidence>
<evidence type="ECO:0000256" key="4">
    <source>
        <dbReference type="ARBA" id="ARBA00040613"/>
    </source>
</evidence>
<proteinExistence type="inferred from homology"/>
<dbReference type="STRING" id="81824.A9VBW2"/>
<dbReference type="GO" id="GO:0005840">
    <property type="term" value="C:ribosome"/>
    <property type="evidence" value="ECO:0007669"/>
    <property type="project" value="UniProtKB-KW"/>
</dbReference>
<protein>
    <recommendedName>
        <fullName evidence="4">Large ribosomal subunit protein eL22</fullName>
    </recommendedName>
    <alternativeName>
        <fullName evidence="5">60S ribosomal protein L22</fullName>
    </alternativeName>
</protein>
<dbReference type="RefSeq" id="XP_001750172.1">
    <property type="nucleotide sequence ID" value="XM_001750120.1"/>
</dbReference>
<dbReference type="EMBL" id="CH991578">
    <property type="protein sequence ID" value="EDQ85002.1"/>
    <property type="molecule type" value="Genomic_DNA"/>
</dbReference>
<dbReference type="InterPro" id="IPR038526">
    <property type="entry name" value="Ribosomal_eL22_sf"/>
</dbReference>
<name>A9VBW2_MONBE</name>
<dbReference type="PANTHER" id="PTHR10064:SF0">
    <property type="entry name" value="FI24544P1-RELATED"/>
    <property type="match status" value="1"/>
</dbReference>
<dbReference type="FunFam" id="3.30.1360.210:FF:000005">
    <property type="entry name" value="60S ribosomal protein L22"/>
    <property type="match status" value="1"/>
</dbReference>
<keyword evidence="3" id="KW-0687">Ribonucleoprotein</keyword>
<dbReference type="AlphaFoldDB" id="A9VBW2"/>
<dbReference type="GO" id="GO:0003735">
    <property type="term" value="F:structural constituent of ribosome"/>
    <property type="evidence" value="ECO:0000318"/>
    <property type="project" value="GO_Central"/>
</dbReference>
<keyword evidence="2" id="KW-0689">Ribosomal protein</keyword>